<dbReference type="PROSITE" id="PS51708">
    <property type="entry name" value="CHAD"/>
    <property type="match status" value="1"/>
</dbReference>
<protein>
    <recommendedName>
        <fullName evidence="1">CHAD domain-containing protein</fullName>
    </recommendedName>
</protein>
<organism evidence="2 3">
    <name type="scientific">Peptoclostridium litorale DSM 5388</name>
    <dbReference type="NCBI Taxonomy" id="1121324"/>
    <lineage>
        <taxon>Bacteria</taxon>
        <taxon>Bacillati</taxon>
        <taxon>Bacillota</taxon>
        <taxon>Clostridia</taxon>
        <taxon>Peptostreptococcales</taxon>
        <taxon>Peptoclostridiaceae</taxon>
        <taxon>Peptoclostridium</taxon>
    </lineage>
</organism>
<dbReference type="Pfam" id="PF05235">
    <property type="entry name" value="CHAD"/>
    <property type="match status" value="1"/>
</dbReference>
<name>A0A069RD63_PEPLI</name>
<dbReference type="Proteomes" id="UP000027946">
    <property type="component" value="Unassembled WGS sequence"/>
</dbReference>
<feature type="domain" description="CHAD" evidence="1">
    <location>
        <begin position="1"/>
        <end position="270"/>
    </location>
</feature>
<dbReference type="AlphaFoldDB" id="A0A069RD63"/>
<comment type="caution">
    <text evidence="2">The sequence shown here is derived from an EMBL/GenBank/DDBJ whole genome shotgun (WGS) entry which is preliminary data.</text>
</comment>
<dbReference type="Gene3D" id="1.40.20.10">
    <property type="entry name" value="CHAD domain"/>
    <property type="match status" value="1"/>
</dbReference>
<sequence>MSVESKKLCEFAQVKLEKFIREYKNCKKEFTNEHVHDIRIALRRLMALTEIVNPILGVSDKKTKNSLKLINQKLKMFGPLRDVHISLLYIDEMKKEFPDLEAFFDHLNVLEDSLSKDLSKEFKKMDISNIKETSKSLQKKLSKESKSDNLYDMLLSSATASFNNVTSLLEDVNPEDIKSIHSVRIAFKNFRYMIEVIDSINPVGQDFHDNMKSVQDILGSIQDLNVVEGLLCDFIEKKHSAECGILSIEYHELLKRQKALVDSFLQSNEKIYSLDPHNLSV</sequence>
<dbReference type="SMART" id="SM00880">
    <property type="entry name" value="CHAD"/>
    <property type="match status" value="1"/>
</dbReference>
<reference evidence="2 3" key="1">
    <citation type="submission" date="2014-03" db="EMBL/GenBank/DDBJ databases">
        <title>Genome sequence of Clostridium litorale W6, DSM 5388.</title>
        <authorList>
            <person name="Poehlein A."/>
            <person name="Jagirdar A."/>
            <person name="Khonsari B."/>
            <person name="Chibani C.M."/>
            <person name="Gutierrez Gutierrez D.A."/>
            <person name="Davydova E."/>
            <person name="Alghaithi H.S."/>
            <person name="Nair K.P."/>
            <person name="Dhamotharan K."/>
            <person name="Chandran L."/>
            <person name="G W."/>
            <person name="Daniel R."/>
        </authorList>
    </citation>
    <scope>NUCLEOTIDE SEQUENCE [LARGE SCALE GENOMIC DNA]</scope>
    <source>
        <strain evidence="2 3">W6</strain>
    </source>
</reference>
<keyword evidence="3" id="KW-1185">Reference proteome</keyword>
<dbReference type="PANTHER" id="PTHR39339">
    <property type="entry name" value="SLR1444 PROTEIN"/>
    <property type="match status" value="1"/>
</dbReference>
<dbReference type="PANTHER" id="PTHR39339:SF1">
    <property type="entry name" value="CHAD DOMAIN-CONTAINING PROTEIN"/>
    <property type="match status" value="1"/>
</dbReference>
<evidence type="ECO:0000313" key="3">
    <source>
        <dbReference type="Proteomes" id="UP000027946"/>
    </source>
</evidence>
<accession>A0A069RD63</accession>
<dbReference type="OrthoDB" id="9777271at2"/>
<proteinExistence type="predicted"/>
<dbReference type="RefSeq" id="WP_038265747.1">
    <property type="nucleotide sequence ID" value="NZ_FSRH01000017.1"/>
</dbReference>
<evidence type="ECO:0000259" key="1">
    <source>
        <dbReference type="PROSITE" id="PS51708"/>
    </source>
</evidence>
<evidence type="ECO:0000313" key="2">
    <source>
        <dbReference type="EMBL" id="KDR94698.1"/>
    </source>
</evidence>
<dbReference type="eggNOG" id="COG5607">
    <property type="taxonomic scope" value="Bacteria"/>
</dbReference>
<gene>
    <name evidence="2" type="ORF">CLIT_13c00200</name>
</gene>
<dbReference type="InterPro" id="IPR007899">
    <property type="entry name" value="CHAD_dom"/>
</dbReference>
<dbReference type="STRING" id="1121324.CLIT_13c00200"/>
<dbReference type="InterPro" id="IPR038186">
    <property type="entry name" value="CHAD_dom_sf"/>
</dbReference>
<dbReference type="EMBL" id="JJMM01000013">
    <property type="protein sequence ID" value="KDR94698.1"/>
    <property type="molecule type" value="Genomic_DNA"/>
</dbReference>